<keyword evidence="1" id="KW-0812">Transmembrane</keyword>
<keyword evidence="1" id="KW-1133">Transmembrane helix</keyword>
<sequence length="51" mass="5749">MLTWLFSETTKLSESFSLYGYALLYQGLAGIIFALIGYLTFIKLSKLYAST</sequence>
<feature type="transmembrane region" description="Helical" evidence="1">
    <location>
        <begin position="20"/>
        <end position="41"/>
    </location>
</feature>
<dbReference type="EMBL" id="BAEQ01000009">
    <property type="protein sequence ID" value="GAC27262.1"/>
    <property type="molecule type" value="Genomic_DNA"/>
</dbReference>
<organism evidence="2 3">
    <name type="scientific">Brumicola pallidula DSM 14239 = ACAM 615</name>
    <dbReference type="NCBI Taxonomy" id="1121922"/>
    <lineage>
        <taxon>Bacteria</taxon>
        <taxon>Pseudomonadati</taxon>
        <taxon>Pseudomonadota</taxon>
        <taxon>Gammaproteobacteria</taxon>
        <taxon>Alteromonadales</taxon>
        <taxon>Alteromonadaceae</taxon>
        <taxon>Brumicola</taxon>
    </lineage>
</organism>
<dbReference type="Proteomes" id="UP000006251">
    <property type="component" value="Unassembled WGS sequence"/>
</dbReference>
<accession>K6ZA64</accession>
<dbReference type="STRING" id="1121922.GCA_000428905_02956"/>
<comment type="caution">
    <text evidence="2">The sequence shown here is derived from an EMBL/GenBank/DDBJ whole genome shotgun (WGS) entry which is preliminary data.</text>
</comment>
<proteinExistence type="predicted"/>
<name>K6ZA64_9ALTE</name>
<keyword evidence="1" id="KW-0472">Membrane</keyword>
<keyword evidence="3" id="KW-1185">Reference proteome</keyword>
<reference evidence="3" key="1">
    <citation type="journal article" date="2014" name="Environ. Microbiol.">
        <title>Comparative genomics of the marine bacterial genus Glaciecola reveals the high degree of genomic diversity and genomic characteristic for cold adaptation.</title>
        <authorList>
            <person name="Qin Q.L."/>
            <person name="Xie B.B."/>
            <person name="Yu Y."/>
            <person name="Shu Y.L."/>
            <person name="Rong J.C."/>
            <person name="Zhang Y.J."/>
            <person name="Zhao D.L."/>
            <person name="Chen X.L."/>
            <person name="Zhang X.Y."/>
            <person name="Chen B."/>
            <person name="Zhou B.C."/>
            <person name="Zhang Y.Z."/>
        </authorList>
    </citation>
    <scope>NUCLEOTIDE SEQUENCE [LARGE SCALE GENOMIC DNA]</scope>
    <source>
        <strain evidence="3">ACAM 615</strain>
    </source>
</reference>
<protein>
    <submittedName>
        <fullName evidence="2">Uncharacterized protein</fullName>
    </submittedName>
</protein>
<evidence type="ECO:0000313" key="3">
    <source>
        <dbReference type="Proteomes" id="UP000006251"/>
    </source>
</evidence>
<dbReference type="AlphaFoldDB" id="K6ZA64"/>
<evidence type="ECO:0000256" key="1">
    <source>
        <dbReference type="SAM" id="Phobius"/>
    </source>
</evidence>
<evidence type="ECO:0000313" key="2">
    <source>
        <dbReference type="EMBL" id="GAC27262.1"/>
    </source>
</evidence>
<gene>
    <name evidence="2" type="ORF">GPAL_0382</name>
</gene>